<protein>
    <submittedName>
        <fullName evidence="2">Uncharacterized protein</fullName>
    </submittedName>
</protein>
<reference evidence="2 3" key="1">
    <citation type="submission" date="2018-11" db="EMBL/GenBank/DDBJ databases">
        <title>Genome sequence of Apiotrichum porosum DSM 27194.</title>
        <authorList>
            <person name="Aliyu H."/>
            <person name="Gorte O."/>
            <person name="Ochsenreither K."/>
        </authorList>
    </citation>
    <scope>NUCLEOTIDE SEQUENCE [LARGE SCALE GENOMIC DNA]</scope>
    <source>
        <strain evidence="2 3">DSM 27194</strain>
    </source>
</reference>
<comment type="caution">
    <text evidence="2">The sequence shown here is derived from an EMBL/GenBank/DDBJ whole genome shotgun (WGS) entry which is preliminary data.</text>
</comment>
<keyword evidence="3" id="KW-1185">Reference proteome</keyword>
<name>A0A427XM11_9TREE</name>
<dbReference type="AlphaFoldDB" id="A0A427XM11"/>
<dbReference type="RefSeq" id="XP_028475009.1">
    <property type="nucleotide sequence ID" value="XM_028624841.1"/>
</dbReference>
<dbReference type="EMBL" id="RSCE01000009">
    <property type="protein sequence ID" value="RSH79900.1"/>
    <property type="molecule type" value="Genomic_DNA"/>
</dbReference>
<proteinExistence type="predicted"/>
<feature type="region of interest" description="Disordered" evidence="1">
    <location>
        <begin position="513"/>
        <end position="535"/>
    </location>
</feature>
<accession>A0A427XM11</accession>
<dbReference type="Proteomes" id="UP000279236">
    <property type="component" value="Unassembled WGS sequence"/>
</dbReference>
<gene>
    <name evidence="2" type="ORF">EHS24_009567</name>
</gene>
<feature type="region of interest" description="Disordered" evidence="1">
    <location>
        <begin position="1"/>
        <end position="41"/>
    </location>
</feature>
<sequence length="535" mass="59259">MPRPRTVAPFALPTKPPKDTVLSFRTPMPPSDIANTSNDNDNQKPPFIVLYNLEYGLSWLRELLVIGKDRHSAQFPMYLAEWHNNPALGGVQLQDDVDEICGQWFTQLNDHVSDGDESLDGEQDGASIISTCAYASRPPLIRNPDAYVDDEDSWDYAMEEAVPEWCMFENCMQLVESPTLQDLEETIDTITWNSLPTALQYSIVIDLEADHDLAFYEATEVPVGLCKYLAPHKFDGELQALLWMVLQGNAEAAIATGLRALLITHDLYGSVYGSTTIGPRFLRFYMLSPDRVAVELPPQSGTVDNSVPPKDRPGVPCTELLANDPFARLPWSFVADRGVPLNTSVNDNPNGINLDLDAFQTFVNFNVAAVLRLGADDFTNKPSAWALATVNSWDRLGDLEPEITVPPFDPGRLPCPLQETVQKEAFAMFQNVRLPAEVRNMIVDFVPHATIVNSQVGAALPPSDLTTNDPNTSRLNAHPLASSLDKIASFVPVTPKEMDELVKRQCYSDLERYGPNPWAKDGECFEPGLPSPVSE</sequence>
<organism evidence="2 3">
    <name type="scientific">Apiotrichum porosum</name>
    <dbReference type="NCBI Taxonomy" id="105984"/>
    <lineage>
        <taxon>Eukaryota</taxon>
        <taxon>Fungi</taxon>
        <taxon>Dikarya</taxon>
        <taxon>Basidiomycota</taxon>
        <taxon>Agaricomycotina</taxon>
        <taxon>Tremellomycetes</taxon>
        <taxon>Trichosporonales</taxon>
        <taxon>Trichosporonaceae</taxon>
        <taxon>Apiotrichum</taxon>
    </lineage>
</organism>
<evidence type="ECO:0000313" key="3">
    <source>
        <dbReference type="Proteomes" id="UP000279236"/>
    </source>
</evidence>
<dbReference type="GeneID" id="39594110"/>
<evidence type="ECO:0000313" key="2">
    <source>
        <dbReference type="EMBL" id="RSH79900.1"/>
    </source>
</evidence>
<evidence type="ECO:0000256" key="1">
    <source>
        <dbReference type="SAM" id="MobiDB-lite"/>
    </source>
</evidence>